<name>A0AA36AR93_OCTVU</name>
<dbReference type="SMART" id="SM00042">
    <property type="entry name" value="CUB"/>
    <property type="match status" value="17"/>
</dbReference>
<dbReference type="CDD" id="cd00041">
    <property type="entry name" value="CUB"/>
    <property type="match status" value="15"/>
</dbReference>
<feature type="domain" description="CUB" evidence="5">
    <location>
        <begin position="1263"/>
        <end position="1375"/>
    </location>
</feature>
<feature type="domain" description="CUB" evidence="5">
    <location>
        <begin position="1504"/>
        <end position="1611"/>
    </location>
</feature>
<dbReference type="Proteomes" id="UP001162480">
    <property type="component" value="Chromosome 4"/>
</dbReference>
<gene>
    <name evidence="6" type="ORF">OCTVUL_1B029032</name>
</gene>
<protein>
    <recommendedName>
        <fullName evidence="5">CUB domain-containing protein</fullName>
    </recommendedName>
</protein>
<feature type="domain" description="CUB" evidence="5">
    <location>
        <begin position="668"/>
        <end position="775"/>
    </location>
</feature>
<sequence>MAQTDAFVERMDRRRQGLWADQRELEVADGSALEDRCWTGDSDGPVGRDCPSNKASRESDSEGSFAEPGLVAEICDAVPKKSCDLEPVEVELTKRLVEVVMADAVVPCLGPLASRPLSLGARDEELARSGADVAESEVPALCVMVAAVCGGTYTASEGVLMSPDYPDPLSRPVRCIWVINVQQNTQIRLNVTDFGLVSVIGCSLNFLEIRQGSYETSPLLGRYCGQNIPQIILSHSNHLRVTLVRDTNQYGVSLGKFCVCNQMELTDINGIIESPGFPRQYGNRNNCTWVIRALYRNNVRLEFSHFDIEPGLNCKYDYLEVRNGDQANSPLLGKFCGRTLPSRLTSSNSALRLRFVTDSSVVKLGFRVEYFQTGCGGNYVIQDGSFTSPNYPHNYPHNSNCDWLITPKRGHFVKIQFVDFHINGNCSSNYLTMSERNIPGDQYCGYSLQGQTFTFDSAVLITMHTDNISLAKGFKLKYSQECGNRYDATSEGEIQSSDMQDSTTCRWLLQANKTNERVTLHFTKFFADINCKKDYVKVLDGIDEAAPVIGTYCGRQLPPTITSMGSALYVIIQKNESLIFHATFSTSTSSCGGKYHAGTGSFSTPFYPENYPLDTMCIWNLINSPGNKVQVAFSVFNLEYHEFCNKDYLESRHENAGGNIIGRFCGKFGGDLTGSSGSIIIPAWDAPYEVTEWTITVANNLVVFLSLFRMKFLIFENDCVGYLEIHDGGTRNSPLLGKYCKDEAVKIASSSNQVYLKYVPFANRKQEFSLNWTAVDNITASIMINMNVLRQRNVYSFRAFSEPKVITSPGYPNGYKPNLNYLWTIRTDVGFKISINITDLNMERNCYRDYLYFTRICGGRFRVRKRVTIYSHYGSDMKDCQWYFFTHWRKRLVILDGRMPSSPALGNATDGKYCGYTAPAKMVTSGRNLYINVSTTSDPLFTLVVHTYNGDCGGHRYIDSSGVGYLQSPNYPKNYPIYIECEWVINAPPMKRIQIDFVGNISIGYTRRYGCSEFIAFYDGGTSRSPRISRLCGQKTTTHTIFSQSSVLFVRFRTRYSSYKGFKLKYSIAKCGGTFNTEHGHIKSENYPQNYENNVYQTLSFEYPMITFCNNGVQEIKSSQNTMKIMFTTRRSFSSKFKAYYTTLEGRLCGGLLTSDSGSVISPESDGSNNAQVVVCTWLLQPTPRDNMTIVINIEMRNNQRCNENYFNVIEGNDATGDLLGKFCLNNTSEVIVSSSHSLFLQYVTRDLNSHDRLSFNYTIKECGGILTNGLGMISSPNYPNSYPANINCMWKIVGDEGLKINLTMMHVDIENSVNCTKDYIDILNGEHHTSPSLGKMCGVVTTKTLRTGSNTAIILFKSDGITSGVGFQIRYQIENNGCGGVYSKHNGEIMSPKYPNSYPPNKECTWELRVPNGYRLNLSFVPPFDLEHSEGCVNDYVKLEVPTFNNTQNTSKYCSNIVPDTSSFFTSIMTITFRSNSDISGSGFLARWKAVILSNSFIDFPDCGGVLTNPTGEIELVKPSHFYISKMNCSWEITVQENRSVELKINLHDSSTHNCYYTYILIFDGNTLLGKYCGGGSTKIVRSRSNKMTIKFLSRYSFNFPGFKATYDTIFGVNQGCGGRLFNKSGSISSVNFENINLYEKNLNCEWIITAGSNEYIELSFDSFDVQQTENCEADYLKVFNHVESKNLCGSTIPSNITSSTNTIHLTFKTDDETERSGFKLRYRIVSIECGGSFNGTTESQNISGPTASTGLEHVTMCRWILTAPLNLNVRIQVTLMNMSQNCLEDYILLKCLRMPNMLHYIYCGNQLPPVFYSLGNSVEISYRSLSLSETPKFELSFKLSGCNRTYTAANGEIFSPGWPNVCNYDYLQILYQYNSTNNYSSQYCYNRLPDPIFTESNYINMSFYSDNIINKKGYHLIFTSTTKESGCGGNLTTVNGTFASPNYRLNSNFSLSSTECVWKITVPHGRKIKLDFSQISLDDKNTTVSCTTNYVSVYSGVKGPQNFIGSYCGQDQPDTIISPSNVLSVILKVDGIYKAPKFIIRYIRKTTTFKIWYPIFLTEKDSTEMKSPPKD</sequence>
<dbReference type="InterPro" id="IPR035914">
    <property type="entry name" value="Sperma_CUB_dom_sf"/>
</dbReference>
<evidence type="ECO:0000313" key="7">
    <source>
        <dbReference type="Proteomes" id="UP001162480"/>
    </source>
</evidence>
<keyword evidence="2 3" id="KW-1015">Disulfide bond</keyword>
<dbReference type="EMBL" id="OX597817">
    <property type="protein sequence ID" value="CAI9720654.1"/>
    <property type="molecule type" value="Genomic_DNA"/>
</dbReference>
<dbReference type="Gene3D" id="2.60.120.290">
    <property type="entry name" value="Spermadhesin, CUB domain"/>
    <property type="match status" value="16"/>
</dbReference>
<accession>A0AA36AR93</accession>
<feature type="domain" description="CUB" evidence="5">
    <location>
        <begin position="1864"/>
        <end position="1923"/>
    </location>
</feature>
<feature type="domain" description="CUB" evidence="5">
    <location>
        <begin position="591"/>
        <end position="667"/>
    </location>
</feature>
<organism evidence="6 7">
    <name type="scientific">Octopus vulgaris</name>
    <name type="common">Common octopus</name>
    <dbReference type="NCBI Taxonomy" id="6645"/>
    <lineage>
        <taxon>Eukaryota</taxon>
        <taxon>Metazoa</taxon>
        <taxon>Spiralia</taxon>
        <taxon>Lophotrochozoa</taxon>
        <taxon>Mollusca</taxon>
        <taxon>Cephalopoda</taxon>
        <taxon>Coleoidea</taxon>
        <taxon>Octopodiformes</taxon>
        <taxon>Octopoda</taxon>
        <taxon>Incirrata</taxon>
        <taxon>Octopodidae</taxon>
        <taxon>Octopus</taxon>
    </lineage>
</organism>
<proteinExistence type="predicted"/>
<evidence type="ECO:0000256" key="3">
    <source>
        <dbReference type="PROSITE-ProRule" id="PRU00059"/>
    </source>
</evidence>
<keyword evidence="1" id="KW-0677">Repeat</keyword>
<dbReference type="PROSITE" id="PS01180">
    <property type="entry name" value="CUB"/>
    <property type="match status" value="16"/>
</dbReference>
<evidence type="ECO:0000259" key="5">
    <source>
        <dbReference type="PROSITE" id="PS01180"/>
    </source>
</evidence>
<feature type="domain" description="CUB" evidence="5">
    <location>
        <begin position="1929"/>
        <end position="2047"/>
    </location>
</feature>
<feature type="domain" description="CUB" evidence="5">
    <location>
        <begin position="149"/>
        <end position="248"/>
    </location>
</feature>
<feature type="domain" description="CUB" evidence="5">
    <location>
        <begin position="1618"/>
        <end position="1727"/>
    </location>
</feature>
<dbReference type="PANTHER" id="PTHR24251">
    <property type="entry name" value="OVOCHYMASE-RELATED"/>
    <property type="match status" value="1"/>
</dbReference>
<feature type="domain" description="CUB" evidence="5">
    <location>
        <begin position="952"/>
        <end position="1069"/>
    </location>
</feature>
<evidence type="ECO:0000256" key="1">
    <source>
        <dbReference type="ARBA" id="ARBA00022737"/>
    </source>
</evidence>
<feature type="domain" description="CUB" evidence="5">
    <location>
        <begin position="482"/>
        <end position="591"/>
    </location>
</feature>
<comment type="caution">
    <text evidence="3">Lacks conserved residue(s) required for the propagation of feature annotation.</text>
</comment>
<feature type="domain" description="CUB" evidence="5">
    <location>
        <begin position="795"/>
        <end position="928"/>
    </location>
</feature>
<feature type="domain" description="CUB" evidence="5">
    <location>
        <begin position="1149"/>
        <end position="1263"/>
    </location>
</feature>
<dbReference type="SUPFAM" id="SSF49854">
    <property type="entry name" value="Spermadhesin, CUB domain"/>
    <property type="match status" value="17"/>
</dbReference>
<feature type="region of interest" description="Disordered" evidence="4">
    <location>
        <begin position="30"/>
        <end position="65"/>
    </location>
</feature>
<evidence type="ECO:0000256" key="4">
    <source>
        <dbReference type="SAM" id="MobiDB-lite"/>
    </source>
</evidence>
<reference evidence="6" key="1">
    <citation type="submission" date="2023-08" db="EMBL/GenBank/DDBJ databases">
        <authorList>
            <person name="Alioto T."/>
            <person name="Alioto T."/>
            <person name="Gomez Garrido J."/>
        </authorList>
    </citation>
    <scope>NUCLEOTIDE SEQUENCE</scope>
</reference>
<keyword evidence="7" id="KW-1185">Reference proteome</keyword>
<feature type="domain" description="CUB" evidence="5">
    <location>
        <begin position="260"/>
        <end position="373"/>
    </location>
</feature>
<dbReference type="FunFam" id="2.60.120.290:FF:000005">
    <property type="entry name" value="Procollagen C-endopeptidase enhancer 1"/>
    <property type="match status" value="3"/>
</dbReference>
<feature type="domain" description="CUB" evidence="5">
    <location>
        <begin position="1379"/>
        <end position="1492"/>
    </location>
</feature>
<dbReference type="FunFam" id="2.60.120.290:FF:000013">
    <property type="entry name" value="Membrane frizzled-related protein"/>
    <property type="match status" value="3"/>
</dbReference>
<feature type="disulfide bond" evidence="3">
    <location>
        <begin position="260"/>
        <end position="287"/>
    </location>
</feature>
<evidence type="ECO:0000313" key="6">
    <source>
        <dbReference type="EMBL" id="CAI9720654.1"/>
    </source>
</evidence>
<feature type="disulfide bond" evidence="3">
    <location>
        <begin position="1673"/>
        <end position="1690"/>
    </location>
</feature>
<dbReference type="InterPro" id="IPR000859">
    <property type="entry name" value="CUB_dom"/>
</dbReference>
<feature type="disulfide bond" evidence="3">
    <location>
        <begin position="1149"/>
        <end position="1176"/>
    </location>
</feature>
<dbReference type="Pfam" id="PF00431">
    <property type="entry name" value="CUB"/>
    <property type="match status" value="16"/>
</dbReference>
<feature type="domain" description="CUB" evidence="5">
    <location>
        <begin position="1731"/>
        <end position="1842"/>
    </location>
</feature>
<evidence type="ECO:0000256" key="2">
    <source>
        <dbReference type="ARBA" id="ARBA00023157"/>
    </source>
</evidence>
<feature type="domain" description="CUB" evidence="5">
    <location>
        <begin position="375"/>
        <end position="481"/>
    </location>
</feature>